<evidence type="ECO:0000256" key="3">
    <source>
        <dbReference type="ARBA" id="ARBA00004997"/>
    </source>
</evidence>
<keyword evidence="10" id="KW-0067">ATP-binding</keyword>
<keyword evidence="13" id="KW-0670">Pyruvate</keyword>
<evidence type="ECO:0000256" key="10">
    <source>
        <dbReference type="ARBA" id="ARBA00022840"/>
    </source>
</evidence>
<evidence type="ECO:0000256" key="15">
    <source>
        <dbReference type="RuleBase" id="RU000504"/>
    </source>
</evidence>
<dbReference type="NCBIfam" id="NF004491">
    <property type="entry name" value="PRK05826.1"/>
    <property type="match status" value="1"/>
</dbReference>
<comment type="cofactor">
    <cofactor evidence="2">
        <name>K(+)</name>
        <dbReference type="ChEBI" id="CHEBI:29103"/>
    </cofactor>
</comment>
<dbReference type="InterPro" id="IPR000504">
    <property type="entry name" value="RRM_dom"/>
</dbReference>
<dbReference type="InterPro" id="IPR035979">
    <property type="entry name" value="RBD_domain_sf"/>
</dbReference>
<evidence type="ECO:0000256" key="2">
    <source>
        <dbReference type="ARBA" id="ARBA00001958"/>
    </source>
</evidence>
<dbReference type="PROSITE" id="PS50076">
    <property type="entry name" value="DNAJ_2"/>
    <property type="match status" value="1"/>
</dbReference>
<keyword evidence="11 15" id="KW-0460">Magnesium</keyword>
<organism evidence="19 20">
    <name type="scientific">Symbiodinium necroappetens</name>
    <dbReference type="NCBI Taxonomy" id="1628268"/>
    <lineage>
        <taxon>Eukaryota</taxon>
        <taxon>Sar</taxon>
        <taxon>Alveolata</taxon>
        <taxon>Dinophyceae</taxon>
        <taxon>Suessiales</taxon>
        <taxon>Symbiodiniaceae</taxon>
        <taxon>Symbiodinium</taxon>
    </lineage>
</organism>
<dbReference type="GO" id="GO:0005524">
    <property type="term" value="F:ATP binding"/>
    <property type="evidence" value="ECO:0007669"/>
    <property type="project" value="UniProtKB-KW"/>
</dbReference>
<dbReference type="NCBIfam" id="NF004978">
    <property type="entry name" value="PRK06354.1"/>
    <property type="match status" value="1"/>
</dbReference>
<comment type="similarity">
    <text evidence="4 15">Belongs to the pyruvate kinase family.</text>
</comment>
<evidence type="ECO:0000256" key="12">
    <source>
        <dbReference type="ARBA" id="ARBA00023152"/>
    </source>
</evidence>
<dbReference type="GO" id="GO:0000287">
    <property type="term" value="F:magnesium ion binding"/>
    <property type="evidence" value="ECO:0007669"/>
    <property type="project" value="InterPro"/>
</dbReference>
<accession>A0A812M8D8</accession>
<dbReference type="Pfam" id="PF00226">
    <property type="entry name" value="DnaJ"/>
    <property type="match status" value="1"/>
</dbReference>
<dbReference type="UniPathway" id="UPA00109">
    <property type="reaction ID" value="UER00188"/>
</dbReference>
<dbReference type="InterPro" id="IPR015793">
    <property type="entry name" value="Pyrv_Knase_brl"/>
</dbReference>
<evidence type="ECO:0000259" key="18">
    <source>
        <dbReference type="PROSITE" id="PS50102"/>
    </source>
</evidence>
<evidence type="ECO:0000256" key="16">
    <source>
        <dbReference type="SAM" id="MobiDB-lite"/>
    </source>
</evidence>
<comment type="caution">
    <text evidence="19">The sequence shown here is derived from an EMBL/GenBank/DDBJ whole genome shotgun (WGS) entry which is preliminary data.</text>
</comment>
<dbReference type="Pfam" id="PF00224">
    <property type="entry name" value="PK"/>
    <property type="match status" value="1"/>
</dbReference>
<dbReference type="InterPro" id="IPR018253">
    <property type="entry name" value="DnaJ_domain_CS"/>
</dbReference>
<dbReference type="PRINTS" id="PR01050">
    <property type="entry name" value="PYRUVTKNASE"/>
</dbReference>
<evidence type="ECO:0000256" key="8">
    <source>
        <dbReference type="ARBA" id="ARBA00022741"/>
    </source>
</evidence>
<dbReference type="OrthoDB" id="108365at2759"/>
<dbReference type="PROSITE" id="PS50102">
    <property type="entry name" value="RRM"/>
    <property type="match status" value="1"/>
</dbReference>
<proteinExistence type="inferred from homology"/>
<dbReference type="InterPro" id="IPR001697">
    <property type="entry name" value="Pyr_Knase"/>
</dbReference>
<feature type="compositionally biased region" description="Basic and acidic residues" evidence="16">
    <location>
        <begin position="948"/>
        <end position="1057"/>
    </location>
</feature>
<dbReference type="Gene3D" id="1.10.287.110">
    <property type="entry name" value="DnaJ domain"/>
    <property type="match status" value="1"/>
</dbReference>
<dbReference type="SUPFAM" id="SSF54928">
    <property type="entry name" value="RNA-binding domain, RBD"/>
    <property type="match status" value="2"/>
</dbReference>
<dbReference type="CDD" id="cd00590">
    <property type="entry name" value="RRM_SF"/>
    <property type="match status" value="1"/>
</dbReference>
<keyword evidence="6 15" id="KW-0808">Transferase</keyword>
<dbReference type="Gene3D" id="2.40.33.10">
    <property type="entry name" value="PK beta-barrel domain-like"/>
    <property type="match status" value="1"/>
</dbReference>
<comment type="cofactor">
    <cofactor evidence="1">
        <name>Mg(2+)</name>
        <dbReference type="ChEBI" id="CHEBI:18420"/>
    </cofactor>
</comment>
<dbReference type="GO" id="GO:0004743">
    <property type="term" value="F:pyruvate kinase activity"/>
    <property type="evidence" value="ECO:0007669"/>
    <property type="project" value="UniProtKB-EC"/>
</dbReference>
<dbReference type="NCBIfam" id="TIGR01064">
    <property type="entry name" value="pyruv_kin"/>
    <property type="match status" value="1"/>
</dbReference>
<evidence type="ECO:0000256" key="11">
    <source>
        <dbReference type="ARBA" id="ARBA00022842"/>
    </source>
</evidence>
<dbReference type="Gene3D" id="3.40.1380.20">
    <property type="entry name" value="Pyruvate kinase, C-terminal domain"/>
    <property type="match status" value="1"/>
</dbReference>
<dbReference type="GO" id="GO:0003723">
    <property type="term" value="F:RNA binding"/>
    <property type="evidence" value="ECO:0007669"/>
    <property type="project" value="UniProtKB-UniRule"/>
</dbReference>
<evidence type="ECO:0000256" key="6">
    <source>
        <dbReference type="ARBA" id="ARBA00022679"/>
    </source>
</evidence>
<keyword evidence="14" id="KW-0694">RNA-binding</keyword>
<evidence type="ECO:0000259" key="17">
    <source>
        <dbReference type="PROSITE" id="PS50076"/>
    </source>
</evidence>
<keyword evidence="8" id="KW-0547">Nucleotide-binding</keyword>
<dbReference type="PROSITE" id="PS00028">
    <property type="entry name" value="ZINC_FINGER_C2H2_1"/>
    <property type="match status" value="1"/>
</dbReference>
<keyword evidence="20" id="KW-1185">Reference proteome</keyword>
<dbReference type="InterPro" id="IPR040442">
    <property type="entry name" value="Pyrv_kinase-like_dom_sf"/>
</dbReference>
<dbReference type="Proteomes" id="UP000601435">
    <property type="component" value="Unassembled WGS sequence"/>
</dbReference>
<feature type="domain" description="J" evidence="17">
    <location>
        <begin position="446"/>
        <end position="567"/>
    </location>
</feature>
<gene>
    <name evidence="19" type="primary">PYK</name>
    <name evidence="19" type="ORF">SNEC2469_LOCUS5686</name>
</gene>
<dbReference type="InterPro" id="IPR001623">
    <property type="entry name" value="DnaJ_domain"/>
</dbReference>
<dbReference type="InterPro" id="IPR012677">
    <property type="entry name" value="Nucleotide-bd_a/b_plait_sf"/>
</dbReference>
<dbReference type="SUPFAM" id="SSF46565">
    <property type="entry name" value="Chaperone J-domain"/>
    <property type="match status" value="1"/>
</dbReference>
<comment type="catalytic activity">
    <reaction evidence="15">
        <text>pyruvate + ATP = phosphoenolpyruvate + ADP + H(+)</text>
        <dbReference type="Rhea" id="RHEA:18157"/>
        <dbReference type="ChEBI" id="CHEBI:15361"/>
        <dbReference type="ChEBI" id="CHEBI:15378"/>
        <dbReference type="ChEBI" id="CHEBI:30616"/>
        <dbReference type="ChEBI" id="CHEBI:58702"/>
        <dbReference type="ChEBI" id="CHEBI:456216"/>
        <dbReference type="EC" id="2.7.1.40"/>
    </reaction>
</comment>
<dbReference type="GO" id="GO:0030955">
    <property type="term" value="F:potassium ion binding"/>
    <property type="evidence" value="ECO:0007669"/>
    <property type="project" value="InterPro"/>
</dbReference>
<dbReference type="Gene3D" id="3.30.70.330">
    <property type="match status" value="1"/>
</dbReference>
<dbReference type="Pfam" id="PF00076">
    <property type="entry name" value="RRM_1"/>
    <property type="match status" value="1"/>
</dbReference>
<protein>
    <recommendedName>
        <fullName evidence="5 15">Pyruvate kinase</fullName>
        <ecNumber evidence="5 15">2.7.1.40</ecNumber>
    </recommendedName>
</protein>
<name>A0A812M8D8_9DINO</name>
<dbReference type="InterPro" id="IPR011037">
    <property type="entry name" value="Pyrv_Knase-like_insert_dom_sf"/>
</dbReference>
<dbReference type="InterPro" id="IPR013087">
    <property type="entry name" value="Znf_C2H2_type"/>
</dbReference>
<dbReference type="PROSITE" id="PS00110">
    <property type="entry name" value="PYRUVATE_KINASE"/>
    <property type="match status" value="1"/>
</dbReference>
<dbReference type="PANTHER" id="PTHR11817">
    <property type="entry name" value="PYRUVATE KINASE"/>
    <property type="match status" value="1"/>
</dbReference>
<feature type="domain" description="RRM" evidence="18">
    <location>
        <begin position="1212"/>
        <end position="1271"/>
    </location>
</feature>
<comment type="pathway">
    <text evidence="3 15">Carbohydrate degradation; glycolysis; pyruvate from D-glyceraldehyde 3-phosphate: step 5/5.</text>
</comment>
<evidence type="ECO:0000256" key="9">
    <source>
        <dbReference type="ARBA" id="ARBA00022777"/>
    </source>
</evidence>
<evidence type="ECO:0000256" key="4">
    <source>
        <dbReference type="ARBA" id="ARBA00008663"/>
    </source>
</evidence>
<dbReference type="FunFam" id="3.20.20.60:FF:000025">
    <property type="entry name" value="Pyruvate kinase"/>
    <property type="match status" value="1"/>
</dbReference>
<reference evidence="19" key="1">
    <citation type="submission" date="2021-02" db="EMBL/GenBank/DDBJ databases">
        <authorList>
            <person name="Dougan E. K."/>
            <person name="Rhodes N."/>
            <person name="Thang M."/>
            <person name="Chan C."/>
        </authorList>
    </citation>
    <scope>NUCLEOTIDE SEQUENCE</scope>
</reference>
<dbReference type="SUPFAM" id="SSF50800">
    <property type="entry name" value="PK beta-barrel domain-like"/>
    <property type="match status" value="1"/>
</dbReference>
<dbReference type="FunFam" id="2.40.33.10:FF:000001">
    <property type="entry name" value="Pyruvate kinase"/>
    <property type="match status" value="1"/>
</dbReference>
<dbReference type="InterPro" id="IPR015795">
    <property type="entry name" value="Pyrv_Knase_C"/>
</dbReference>
<feature type="region of interest" description="Disordered" evidence="16">
    <location>
        <begin position="944"/>
        <end position="1122"/>
    </location>
</feature>
<dbReference type="GO" id="GO:0016301">
    <property type="term" value="F:kinase activity"/>
    <property type="evidence" value="ECO:0007669"/>
    <property type="project" value="UniProtKB-KW"/>
</dbReference>
<feature type="compositionally biased region" description="Basic and acidic residues" evidence="16">
    <location>
        <begin position="1065"/>
        <end position="1117"/>
    </location>
</feature>
<dbReference type="InterPro" id="IPR015806">
    <property type="entry name" value="Pyrv_Knase_insert_dom_sf"/>
</dbReference>
<keyword evidence="7" id="KW-0479">Metal-binding</keyword>
<evidence type="ECO:0000256" key="13">
    <source>
        <dbReference type="ARBA" id="ARBA00023317"/>
    </source>
</evidence>
<dbReference type="SMART" id="SM00360">
    <property type="entry name" value="RRM"/>
    <property type="match status" value="1"/>
</dbReference>
<sequence length="1333" mass="146888">MMYQQSPMLLDDPATRASMVSLSEGGSDSFKRKCKIICTMGPCCWDVPMLVKLIDEGLNIARLNFSHGDHEGHGATVGRVREASKQRPDKPVAILLDTKGPEIRTGFFKESLAGGKISLKAGQDLKLVSDYDFKGDETCIACSYKTLPTAVKPGQIILAADGSLSLKVKSTGSDHVVTEVLNDIAIGEKKNMNLPGVKVELPVLQEKDKKDLIEFGVPQGVDFVAASFVQDAGDVKLIRDTLGMRGRSVKIISKIENQEGINNIDEIIAASDGIMVARGDMGMEIDIEKVGLVQKMIIMKCNAAGKFVVTATQMLDSMERAPRPTRAEATDVLNAVLDGTDVVMLSGETANGKFPEAAVATMRRICEQAESTLDYKSLYLNMRQLVLKQNMGMSAVESVCSSAVKACVDSKCPLIIALSETGTTARLIAKYRPEAPILCITASETNLRQLLAIRGVIPILTASFQGTDSVIAKALTRAKEHNMVKSGDIIVAVHGQKEECPGASNLMKMVTVPCYTLEDVVSRRTVALKLWQDKNASQDATAEFQKIAGAYEVLSDSERRSMYDTTGCVDSEELDDEEGLLHAANLFTTFFGGGMAQDMDPEEQVLLDELLRMTGAFSFKAHSSRPRRKGRGRKKAAGMSMEEAFLAAMSGMPSCEVTCPSGHTLKRKKADGGYECDVCSKDIPDGKRFFDCRKCDFSMCIACHKKAESSAMAEEEEDDTDAEVFEAFCEANLHPERQGGRLGFRCALCRLLLDSQAEAAAHLAEAHAAELEAVANEVRSELRNGYGGHGTSSSGYGRPPDDFEAMIFGAAMEGMLGGFGDMPSPPKAEAKATKATGEATSVPLSAKCCTARVTDETRGKADLALRLLLSARDRESVEKWEAFGLVDFPERSVRVRYGTVSDINIKHSDRDTFVFVTYARLEHAQDAIQGLDQSKSFGSGIIKAAPATRREGGKGDKPRASDRSERSDRWEETRRDDDRRGSRADDVERRDGKGRDKGGRDRDWPSSDRRDAPDRRREDPYTGRGERDRDDRGRYDDRDRGSYRPADYYDRSKDQGKGRGSGYTYEERGISEGGRGYDRRDDYDRRRGYEDPPRRDDRDRPDRAPPPQRGRDDRRVQEPVATVGTVDEADSLTVQMLLVGEMTEACGKIPRGGLERGTLEMSVRGMTEIQFQSDVEHTDRRVHPEPTTVDELHVHLEELQPSGAQSERGANVRVNISNLPFDMEEAELKDTASTYGKVLALSVFGEADKPKHGWVEYATRREAEYAVTELDQRWSHTDISPQWVRPLLGRVATIFGRWCGQLAEASDELSIPCPCNLVQLCAFRHGRRFIKCS</sequence>
<dbReference type="SUPFAM" id="SSF51621">
    <property type="entry name" value="Phosphoenolpyruvate/pyruvate domain"/>
    <property type="match status" value="1"/>
</dbReference>
<dbReference type="Pfam" id="PF02887">
    <property type="entry name" value="PK_C"/>
    <property type="match status" value="1"/>
</dbReference>
<keyword evidence="9 15" id="KW-0418">Kinase</keyword>
<evidence type="ECO:0000256" key="14">
    <source>
        <dbReference type="PROSITE-ProRule" id="PRU00176"/>
    </source>
</evidence>
<dbReference type="SUPFAM" id="SSF52935">
    <property type="entry name" value="PK C-terminal domain-like"/>
    <property type="match status" value="1"/>
</dbReference>
<dbReference type="Gene3D" id="3.20.20.60">
    <property type="entry name" value="Phosphoenolpyruvate-binding domains"/>
    <property type="match status" value="1"/>
</dbReference>
<evidence type="ECO:0000313" key="19">
    <source>
        <dbReference type="EMBL" id="CAE7257102.1"/>
    </source>
</evidence>
<evidence type="ECO:0000256" key="5">
    <source>
        <dbReference type="ARBA" id="ARBA00012142"/>
    </source>
</evidence>
<dbReference type="EC" id="2.7.1.40" evidence="5 15"/>
<dbReference type="InterPro" id="IPR018209">
    <property type="entry name" value="Pyrv_Knase_AS"/>
</dbReference>
<keyword evidence="12 15" id="KW-0324">Glycolysis</keyword>
<evidence type="ECO:0000313" key="20">
    <source>
        <dbReference type="Proteomes" id="UP000601435"/>
    </source>
</evidence>
<dbReference type="InterPro" id="IPR036918">
    <property type="entry name" value="Pyrv_Knase_C_sf"/>
</dbReference>
<dbReference type="InterPro" id="IPR015813">
    <property type="entry name" value="Pyrv/PenolPyrv_kinase-like_dom"/>
</dbReference>
<dbReference type="EMBL" id="CAJNJA010010398">
    <property type="protein sequence ID" value="CAE7257102.1"/>
    <property type="molecule type" value="Genomic_DNA"/>
</dbReference>
<evidence type="ECO:0000256" key="7">
    <source>
        <dbReference type="ARBA" id="ARBA00022723"/>
    </source>
</evidence>
<evidence type="ECO:0000256" key="1">
    <source>
        <dbReference type="ARBA" id="ARBA00001946"/>
    </source>
</evidence>
<dbReference type="InterPro" id="IPR036869">
    <property type="entry name" value="J_dom_sf"/>
</dbReference>
<dbReference type="PROSITE" id="PS00636">
    <property type="entry name" value="DNAJ_1"/>
    <property type="match status" value="1"/>
</dbReference>